<keyword evidence="4 13" id="KW-0812">Transmembrane</keyword>
<dbReference type="GO" id="GO:0016705">
    <property type="term" value="F:oxidoreductase activity, acting on paired donors, with incorporation or reduction of molecular oxygen"/>
    <property type="evidence" value="ECO:0007669"/>
    <property type="project" value="InterPro"/>
</dbReference>
<dbReference type="AlphaFoldDB" id="A0A8K0GXN1"/>
<comment type="similarity">
    <text evidence="2 12">Belongs to the cytochrome P450 family.</text>
</comment>
<evidence type="ECO:0000313" key="14">
    <source>
        <dbReference type="EMBL" id="KAF3442301.1"/>
    </source>
</evidence>
<dbReference type="Proteomes" id="UP000796880">
    <property type="component" value="Unassembled WGS sequence"/>
</dbReference>
<comment type="cofactor">
    <cofactor evidence="11">
        <name>heme</name>
        <dbReference type="ChEBI" id="CHEBI:30413"/>
    </cofactor>
</comment>
<evidence type="ECO:0000256" key="11">
    <source>
        <dbReference type="PIRSR" id="PIRSR602401-1"/>
    </source>
</evidence>
<feature type="binding site" description="axial binding residue" evidence="11">
    <location>
        <position position="476"/>
    </location>
    <ligand>
        <name>heme</name>
        <dbReference type="ChEBI" id="CHEBI:30413"/>
    </ligand>
    <ligandPart>
        <name>Fe</name>
        <dbReference type="ChEBI" id="CHEBI:18248"/>
    </ligandPart>
</feature>
<evidence type="ECO:0000256" key="5">
    <source>
        <dbReference type="ARBA" id="ARBA00022723"/>
    </source>
</evidence>
<dbReference type="InterPro" id="IPR001128">
    <property type="entry name" value="Cyt_P450"/>
</dbReference>
<dbReference type="PRINTS" id="PR00463">
    <property type="entry name" value="EP450I"/>
</dbReference>
<dbReference type="PANTHER" id="PTHR24282:SF255">
    <property type="entry name" value="CYTOCHROME P450 72A11-RELATED"/>
    <property type="match status" value="1"/>
</dbReference>
<evidence type="ECO:0000256" key="10">
    <source>
        <dbReference type="ARBA" id="ARBA00023136"/>
    </source>
</evidence>
<organism evidence="14 15">
    <name type="scientific">Rhamnella rubrinervis</name>
    <dbReference type="NCBI Taxonomy" id="2594499"/>
    <lineage>
        <taxon>Eukaryota</taxon>
        <taxon>Viridiplantae</taxon>
        <taxon>Streptophyta</taxon>
        <taxon>Embryophyta</taxon>
        <taxon>Tracheophyta</taxon>
        <taxon>Spermatophyta</taxon>
        <taxon>Magnoliopsida</taxon>
        <taxon>eudicotyledons</taxon>
        <taxon>Gunneridae</taxon>
        <taxon>Pentapetalae</taxon>
        <taxon>rosids</taxon>
        <taxon>fabids</taxon>
        <taxon>Rosales</taxon>
        <taxon>Rhamnaceae</taxon>
        <taxon>rhamnoid group</taxon>
        <taxon>Rhamneae</taxon>
        <taxon>Rhamnella</taxon>
    </lineage>
</organism>
<evidence type="ECO:0000256" key="3">
    <source>
        <dbReference type="ARBA" id="ARBA00022617"/>
    </source>
</evidence>
<dbReference type="InterPro" id="IPR017972">
    <property type="entry name" value="Cyt_P450_CS"/>
</dbReference>
<dbReference type="PROSITE" id="PS00086">
    <property type="entry name" value="CYTOCHROME_P450"/>
    <property type="match status" value="1"/>
</dbReference>
<protein>
    <recommendedName>
        <fullName evidence="16">Cytochrome P450</fullName>
    </recommendedName>
</protein>
<comment type="subcellular location">
    <subcellularLocation>
        <location evidence="1">Membrane</location>
        <topology evidence="1">Single-pass membrane protein</topology>
    </subcellularLocation>
</comment>
<dbReference type="InterPro" id="IPR002401">
    <property type="entry name" value="Cyt_P450_E_grp-I"/>
</dbReference>
<evidence type="ECO:0008006" key="16">
    <source>
        <dbReference type="Google" id="ProtNLM"/>
    </source>
</evidence>
<dbReference type="Pfam" id="PF00067">
    <property type="entry name" value="p450"/>
    <property type="match status" value="1"/>
</dbReference>
<reference evidence="14" key="1">
    <citation type="submission" date="2020-03" db="EMBL/GenBank/DDBJ databases">
        <title>A high-quality chromosome-level genome assembly of a woody plant with both climbing and erect habits, Rhamnella rubrinervis.</title>
        <authorList>
            <person name="Lu Z."/>
            <person name="Yang Y."/>
            <person name="Zhu X."/>
            <person name="Sun Y."/>
        </authorList>
    </citation>
    <scope>NUCLEOTIDE SEQUENCE</scope>
    <source>
        <strain evidence="14">BYM</strain>
        <tissue evidence="14">Leaf</tissue>
    </source>
</reference>
<dbReference type="InterPro" id="IPR036396">
    <property type="entry name" value="Cyt_P450_sf"/>
</dbReference>
<dbReference type="GO" id="GO:0005506">
    <property type="term" value="F:iron ion binding"/>
    <property type="evidence" value="ECO:0007669"/>
    <property type="project" value="InterPro"/>
</dbReference>
<dbReference type="FunFam" id="1.10.630.10:FF:000029">
    <property type="entry name" value="Cytochrome P450 734A1"/>
    <property type="match status" value="1"/>
</dbReference>
<keyword evidence="3 11" id="KW-0349">Heme</keyword>
<evidence type="ECO:0000256" key="13">
    <source>
        <dbReference type="SAM" id="Phobius"/>
    </source>
</evidence>
<dbReference type="EMBL" id="VOIH02000007">
    <property type="protein sequence ID" value="KAF3442301.1"/>
    <property type="molecule type" value="Genomic_DNA"/>
</dbReference>
<dbReference type="CDD" id="cd20642">
    <property type="entry name" value="CYP72"/>
    <property type="match status" value="1"/>
</dbReference>
<keyword evidence="8 11" id="KW-0408">Iron</keyword>
<dbReference type="PRINTS" id="PR00385">
    <property type="entry name" value="P450"/>
</dbReference>
<dbReference type="GO" id="GO:0020037">
    <property type="term" value="F:heme binding"/>
    <property type="evidence" value="ECO:0007669"/>
    <property type="project" value="InterPro"/>
</dbReference>
<evidence type="ECO:0000256" key="7">
    <source>
        <dbReference type="ARBA" id="ARBA00023002"/>
    </source>
</evidence>
<sequence>MGFWVYATSSTVFVGLIGIVITFWVWSVLNWVWLRPKKLESFLRRQGLSGNSYRLLFGDLKERSILFNQAQSKPMNLSHDIAPRVFPFVHRMVNDHGKNCFEWIGSTPRVNISNPEELKDIFTRYVDFQKPKLNPLSKLLATGLTTYNDEKWVRHRRIINPAFHLQKLKQMVPAFALSCSEIISKWEELVVSSKDGRSCELDVWPYLQNMTADVISRTAFGSSYEQGRRIFQLQTEIAQLVITITRSIYIPGWRFVPTKMNNRMKEIDKEIKALLKDMINKREQAMRIGDATATKDDLLGMLLESNFREIQEDGNYIQKNARMSIEDVIEECKLFYFAGQETTSVLLVWTLVLLSMHPNWQHRAREEVLHVFGNKQPDFDGLAHLKLVNMILNEVLRLYPPAALLTREVYKETRLGNLTLPAGVELSLPTILVHRDTELWGDDATEFKPERFSEGVSKATYGRVCFFPFGWGPRICIGQNFAMVEAKMALSLILQKFTFELSPSYAHAPFTIVTLQPQFGAHIILHKR</sequence>
<dbReference type="PANTHER" id="PTHR24282">
    <property type="entry name" value="CYTOCHROME P450 FAMILY MEMBER"/>
    <property type="match status" value="1"/>
</dbReference>
<name>A0A8K0GXN1_9ROSA</name>
<keyword evidence="15" id="KW-1185">Reference proteome</keyword>
<dbReference type="GO" id="GO:0016020">
    <property type="term" value="C:membrane"/>
    <property type="evidence" value="ECO:0007669"/>
    <property type="project" value="UniProtKB-SubCell"/>
</dbReference>
<gene>
    <name evidence="14" type="ORF">FNV43_RR16217</name>
</gene>
<keyword evidence="6 13" id="KW-1133">Transmembrane helix</keyword>
<evidence type="ECO:0000256" key="6">
    <source>
        <dbReference type="ARBA" id="ARBA00022989"/>
    </source>
</evidence>
<evidence type="ECO:0000256" key="12">
    <source>
        <dbReference type="RuleBase" id="RU000461"/>
    </source>
</evidence>
<evidence type="ECO:0000313" key="15">
    <source>
        <dbReference type="Proteomes" id="UP000796880"/>
    </source>
</evidence>
<evidence type="ECO:0000256" key="9">
    <source>
        <dbReference type="ARBA" id="ARBA00023033"/>
    </source>
</evidence>
<dbReference type="GO" id="GO:0004497">
    <property type="term" value="F:monooxygenase activity"/>
    <property type="evidence" value="ECO:0007669"/>
    <property type="project" value="UniProtKB-KW"/>
</dbReference>
<keyword evidence="7 12" id="KW-0560">Oxidoreductase</keyword>
<evidence type="ECO:0000256" key="2">
    <source>
        <dbReference type="ARBA" id="ARBA00010617"/>
    </source>
</evidence>
<dbReference type="InterPro" id="IPR050665">
    <property type="entry name" value="Cytochrome_P450_Monooxygen"/>
</dbReference>
<evidence type="ECO:0000256" key="8">
    <source>
        <dbReference type="ARBA" id="ARBA00023004"/>
    </source>
</evidence>
<dbReference type="SUPFAM" id="SSF48264">
    <property type="entry name" value="Cytochrome P450"/>
    <property type="match status" value="1"/>
</dbReference>
<evidence type="ECO:0000256" key="4">
    <source>
        <dbReference type="ARBA" id="ARBA00022692"/>
    </source>
</evidence>
<feature type="transmembrane region" description="Helical" evidence="13">
    <location>
        <begin position="12"/>
        <end position="34"/>
    </location>
</feature>
<accession>A0A8K0GXN1</accession>
<keyword evidence="10 13" id="KW-0472">Membrane</keyword>
<evidence type="ECO:0000256" key="1">
    <source>
        <dbReference type="ARBA" id="ARBA00004167"/>
    </source>
</evidence>
<proteinExistence type="inferred from homology"/>
<comment type="caution">
    <text evidence="14">The sequence shown here is derived from an EMBL/GenBank/DDBJ whole genome shotgun (WGS) entry which is preliminary data.</text>
</comment>
<dbReference type="OrthoDB" id="1470350at2759"/>
<keyword evidence="9 12" id="KW-0503">Monooxygenase</keyword>
<keyword evidence="5 11" id="KW-0479">Metal-binding</keyword>
<dbReference type="Gene3D" id="1.10.630.10">
    <property type="entry name" value="Cytochrome P450"/>
    <property type="match status" value="1"/>
</dbReference>